<feature type="domain" description="SWIM-type" evidence="6">
    <location>
        <begin position="1"/>
        <end position="29"/>
    </location>
</feature>
<keyword evidence="2 4" id="KW-0863">Zinc-finger</keyword>
<dbReference type="AlphaFoldDB" id="A0A6A6LR78"/>
<accession>A0A6A6LR78</accession>
<dbReference type="Pfam" id="PF04434">
    <property type="entry name" value="SWIM"/>
    <property type="match status" value="1"/>
</dbReference>
<comment type="caution">
    <text evidence="7">The sequence shown here is derived from an EMBL/GenBank/DDBJ whole genome shotgun (WGS) entry which is preliminary data.</text>
</comment>
<evidence type="ECO:0000259" key="6">
    <source>
        <dbReference type="PROSITE" id="PS50966"/>
    </source>
</evidence>
<keyword evidence="8" id="KW-1185">Reference proteome</keyword>
<dbReference type="SMART" id="SM00575">
    <property type="entry name" value="ZnF_PMZ"/>
    <property type="match status" value="1"/>
</dbReference>
<evidence type="ECO:0000256" key="3">
    <source>
        <dbReference type="ARBA" id="ARBA00022833"/>
    </source>
</evidence>
<evidence type="ECO:0000256" key="1">
    <source>
        <dbReference type="ARBA" id="ARBA00022723"/>
    </source>
</evidence>
<dbReference type="InterPro" id="IPR006564">
    <property type="entry name" value="Znf_PMZ"/>
</dbReference>
<proteinExistence type="predicted"/>
<evidence type="ECO:0000256" key="2">
    <source>
        <dbReference type="ARBA" id="ARBA00022771"/>
    </source>
</evidence>
<evidence type="ECO:0000313" key="8">
    <source>
        <dbReference type="Proteomes" id="UP000467840"/>
    </source>
</evidence>
<evidence type="ECO:0000256" key="5">
    <source>
        <dbReference type="SAM" id="MobiDB-lite"/>
    </source>
</evidence>
<keyword evidence="3" id="KW-0862">Zinc</keyword>
<keyword evidence="1" id="KW-0479">Metal-binding</keyword>
<sequence length="159" mass="18068">MVEKTCTCHRWELNGIPCAHACAVIFGNNEEPEDYVHDCYSMRTYLRVYSHVIHPINGHDMWPKASKDYIITPNEAIKRKKGRKQMARKKIVEELEMATAKVRLSRKGMGSSQRPTRVLNNVEDTMADVNVFKSLQTSSSQQTTIDATENGPIKGNSKK</sequence>
<name>A0A6A6LR78_HEVBR</name>
<dbReference type="EMBL" id="JAAGAX010000010">
    <property type="protein sequence ID" value="KAF2302623.1"/>
    <property type="molecule type" value="Genomic_DNA"/>
</dbReference>
<protein>
    <recommendedName>
        <fullName evidence="6">SWIM-type domain-containing protein</fullName>
    </recommendedName>
</protein>
<dbReference type="PANTHER" id="PTHR31973">
    <property type="entry name" value="POLYPROTEIN, PUTATIVE-RELATED"/>
    <property type="match status" value="1"/>
</dbReference>
<organism evidence="7 8">
    <name type="scientific">Hevea brasiliensis</name>
    <name type="common">Para rubber tree</name>
    <name type="synonym">Siphonia brasiliensis</name>
    <dbReference type="NCBI Taxonomy" id="3981"/>
    <lineage>
        <taxon>Eukaryota</taxon>
        <taxon>Viridiplantae</taxon>
        <taxon>Streptophyta</taxon>
        <taxon>Embryophyta</taxon>
        <taxon>Tracheophyta</taxon>
        <taxon>Spermatophyta</taxon>
        <taxon>Magnoliopsida</taxon>
        <taxon>eudicotyledons</taxon>
        <taxon>Gunneridae</taxon>
        <taxon>Pentapetalae</taxon>
        <taxon>rosids</taxon>
        <taxon>fabids</taxon>
        <taxon>Malpighiales</taxon>
        <taxon>Euphorbiaceae</taxon>
        <taxon>Crotonoideae</taxon>
        <taxon>Micrandreae</taxon>
        <taxon>Hevea</taxon>
    </lineage>
</organism>
<gene>
    <name evidence="7" type="ORF">GH714_042392</name>
</gene>
<dbReference type="PROSITE" id="PS50966">
    <property type="entry name" value="ZF_SWIM"/>
    <property type="match status" value="1"/>
</dbReference>
<reference evidence="7 8" key="1">
    <citation type="journal article" date="2020" name="Mol. Plant">
        <title>The Chromosome-Based Rubber Tree Genome Provides New Insights into Spurge Genome Evolution and Rubber Biosynthesis.</title>
        <authorList>
            <person name="Liu J."/>
            <person name="Shi C."/>
            <person name="Shi C.C."/>
            <person name="Li W."/>
            <person name="Zhang Q.J."/>
            <person name="Zhang Y."/>
            <person name="Li K."/>
            <person name="Lu H.F."/>
            <person name="Shi C."/>
            <person name="Zhu S.T."/>
            <person name="Xiao Z.Y."/>
            <person name="Nan H."/>
            <person name="Yue Y."/>
            <person name="Zhu X.G."/>
            <person name="Wu Y."/>
            <person name="Hong X.N."/>
            <person name="Fan G.Y."/>
            <person name="Tong Y."/>
            <person name="Zhang D."/>
            <person name="Mao C.L."/>
            <person name="Liu Y.L."/>
            <person name="Hao S.J."/>
            <person name="Liu W.Q."/>
            <person name="Lv M.Q."/>
            <person name="Zhang H.B."/>
            <person name="Liu Y."/>
            <person name="Hu-Tang G.R."/>
            <person name="Wang J.P."/>
            <person name="Wang J.H."/>
            <person name="Sun Y.H."/>
            <person name="Ni S.B."/>
            <person name="Chen W.B."/>
            <person name="Zhang X.C."/>
            <person name="Jiao Y.N."/>
            <person name="Eichler E.E."/>
            <person name="Li G.H."/>
            <person name="Liu X."/>
            <person name="Gao L.Z."/>
        </authorList>
    </citation>
    <scope>NUCLEOTIDE SEQUENCE [LARGE SCALE GENOMIC DNA]</scope>
    <source>
        <strain evidence="8">cv. GT1</strain>
        <tissue evidence="7">Leaf</tissue>
    </source>
</reference>
<dbReference type="PANTHER" id="PTHR31973:SF190">
    <property type="entry name" value="MULE TRANSPOSASE DOMAIN-CONTAINING PROTEIN"/>
    <property type="match status" value="1"/>
</dbReference>
<feature type="region of interest" description="Disordered" evidence="5">
    <location>
        <begin position="134"/>
        <end position="159"/>
    </location>
</feature>
<dbReference type="GO" id="GO:0008270">
    <property type="term" value="F:zinc ion binding"/>
    <property type="evidence" value="ECO:0007669"/>
    <property type="project" value="UniProtKB-KW"/>
</dbReference>
<evidence type="ECO:0000256" key="4">
    <source>
        <dbReference type="PROSITE-ProRule" id="PRU00325"/>
    </source>
</evidence>
<evidence type="ECO:0000313" key="7">
    <source>
        <dbReference type="EMBL" id="KAF2302623.1"/>
    </source>
</evidence>
<dbReference type="InterPro" id="IPR007527">
    <property type="entry name" value="Znf_SWIM"/>
</dbReference>
<dbReference type="Proteomes" id="UP000467840">
    <property type="component" value="Chromosome 4"/>
</dbReference>